<dbReference type="InterPro" id="IPR025383">
    <property type="entry name" value="MrpA_C/MbhD"/>
</dbReference>
<evidence type="ECO:0000256" key="5">
    <source>
        <dbReference type="ARBA" id="ARBA00023136"/>
    </source>
</evidence>
<feature type="transmembrane region" description="Helical" evidence="6">
    <location>
        <begin position="116"/>
        <end position="134"/>
    </location>
</feature>
<gene>
    <name evidence="8" type="ORF">EI547_02530</name>
</gene>
<evidence type="ECO:0000256" key="4">
    <source>
        <dbReference type="ARBA" id="ARBA00022989"/>
    </source>
</evidence>
<evidence type="ECO:0000256" key="1">
    <source>
        <dbReference type="ARBA" id="ARBA00004651"/>
    </source>
</evidence>
<protein>
    <submittedName>
        <fullName evidence="8">DUF4040 domain-containing protein</fullName>
    </submittedName>
</protein>
<feature type="transmembrane region" description="Helical" evidence="6">
    <location>
        <begin position="38"/>
        <end position="65"/>
    </location>
</feature>
<accession>A0ABR9FUJ6</accession>
<keyword evidence="2" id="KW-1003">Cell membrane</keyword>
<keyword evidence="4 6" id="KW-1133">Transmembrane helix</keyword>
<keyword evidence="3 6" id="KW-0812">Transmembrane</keyword>
<sequence length="210" mass="22676">MTTALLCLFDRHLVRACCCFGVFTLSMALAWLTLGAPWLAIAEAIIGALLTVPCFFYALGIFPVSSSALPRYDHFKEPLTRGMTRTLLALAWCVMVGTVIRFVLPAMVYSPLEHPLLFVGVVIVATAMGAFAWHRHLLRRLLAFNVMGSGVFLLLAGMAGTSVQGQALITIGLVVAWLGSLLSALLIRTLYLREGPAALLGASEPQESKQ</sequence>
<name>A0ABR9FUJ6_9GAMM</name>
<comment type="subcellular location">
    <subcellularLocation>
        <location evidence="1">Cell membrane</location>
        <topology evidence="1">Multi-pass membrane protein</topology>
    </subcellularLocation>
</comment>
<keyword evidence="9" id="KW-1185">Reference proteome</keyword>
<evidence type="ECO:0000313" key="8">
    <source>
        <dbReference type="EMBL" id="MBE0462336.1"/>
    </source>
</evidence>
<evidence type="ECO:0000313" key="9">
    <source>
        <dbReference type="Proteomes" id="UP001645038"/>
    </source>
</evidence>
<reference evidence="8 9" key="1">
    <citation type="submission" date="2020-07" db="EMBL/GenBank/DDBJ databases">
        <title>Halophilic bacteria isolated from french cheeses.</title>
        <authorList>
            <person name="Kothe C.I."/>
            <person name="Farah-Kraiem B."/>
            <person name="Renault P."/>
            <person name="Dridi B."/>
        </authorList>
    </citation>
    <scope>NUCLEOTIDE SEQUENCE [LARGE SCALE GENOMIC DNA]</scope>
    <source>
        <strain evidence="8 9">FME20</strain>
    </source>
</reference>
<evidence type="ECO:0000256" key="6">
    <source>
        <dbReference type="SAM" id="Phobius"/>
    </source>
</evidence>
<feature type="transmembrane region" description="Helical" evidence="6">
    <location>
        <begin position="12"/>
        <end position="32"/>
    </location>
</feature>
<evidence type="ECO:0000256" key="3">
    <source>
        <dbReference type="ARBA" id="ARBA00022692"/>
    </source>
</evidence>
<organism evidence="8 9">
    <name type="scientific">Halomonas colorata</name>
    <dbReference type="NCBI Taxonomy" id="2742615"/>
    <lineage>
        <taxon>Bacteria</taxon>
        <taxon>Pseudomonadati</taxon>
        <taxon>Pseudomonadota</taxon>
        <taxon>Gammaproteobacteria</taxon>
        <taxon>Oceanospirillales</taxon>
        <taxon>Halomonadaceae</taxon>
        <taxon>Halomonas</taxon>
    </lineage>
</organism>
<feature type="transmembrane region" description="Helical" evidence="6">
    <location>
        <begin position="167"/>
        <end position="187"/>
    </location>
</feature>
<feature type="domain" description="MrpA C-terminal/MbhD" evidence="7">
    <location>
        <begin position="3"/>
        <end position="60"/>
    </location>
</feature>
<dbReference type="Gene3D" id="1.10.287.3510">
    <property type="match status" value="1"/>
</dbReference>
<dbReference type="Proteomes" id="UP001645038">
    <property type="component" value="Unassembled WGS sequence"/>
</dbReference>
<feature type="transmembrane region" description="Helical" evidence="6">
    <location>
        <begin position="141"/>
        <end position="161"/>
    </location>
</feature>
<evidence type="ECO:0000259" key="7">
    <source>
        <dbReference type="Pfam" id="PF13244"/>
    </source>
</evidence>
<comment type="caution">
    <text evidence="8">The sequence shown here is derived from an EMBL/GenBank/DDBJ whole genome shotgun (WGS) entry which is preliminary data.</text>
</comment>
<dbReference type="EMBL" id="RRZB01000004">
    <property type="protein sequence ID" value="MBE0462336.1"/>
    <property type="molecule type" value="Genomic_DNA"/>
</dbReference>
<keyword evidence="5 6" id="KW-0472">Membrane</keyword>
<dbReference type="Pfam" id="PF13244">
    <property type="entry name" value="MbhD"/>
    <property type="match status" value="1"/>
</dbReference>
<dbReference type="RefSeq" id="WP_192536836.1">
    <property type="nucleotide sequence ID" value="NZ_RRZB01000004.1"/>
</dbReference>
<proteinExistence type="predicted"/>
<feature type="transmembrane region" description="Helical" evidence="6">
    <location>
        <begin position="86"/>
        <end position="104"/>
    </location>
</feature>
<evidence type="ECO:0000256" key="2">
    <source>
        <dbReference type="ARBA" id="ARBA00022475"/>
    </source>
</evidence>